<feature type="transmembrane region" description="Helical" evidence="1">
    <location>
        <begin position="44"/>
        <end position="64"/>
    </location>
</feature>
<dbReference type="InterPro" id="IPR043128">
    <property type="entry name" value="Rev_trsase/Diguanyl_cyclase"/>
</dbReference>
<dbReference type="InterPro" id="IPR029787">
    <property type="entry name" value="Nucleotide_cyclase"/>
</dbReference>
<feature type="domain" description="GGDEF" evidence="2">
    <location>
        <begin position="228"/>
        <end position="356"/>
    </location>
</feature>
<feature type="transmembrane region" description="Helical" evidence="1">
    <location>
        <begin position="76"/>
        <end position="97"/>
    </location>
</feature>
<name>A0A9X7VYR6_9BACL</name>
<dbReference type="PROSITE" id="PS50887">
    <property type="entry name" value="GGDEF"/>
    <property type="match status" value="1"/>
</dbReference>
<dbReference type="Gene3D" id="3.30.70.270">
    <property type="match status" value="1"/>
</dbReference>
<keyword evidence="1" id="KW-0812">Transmembrane</keyword>
<dbReference type="PANTHER" id="PTHR45138:SF9">
    <property type="entry name" value="DIGUANYLATE CYCLASE DGCM-RELATED"/>
    <property type="match status" value="1"/>
</dbReference>
<dbReference type="AlphaFoldDB" id="A0A9X7VYR6"/>
<dbReference type="GO" id="GO:0052621">
    <property type="term" value="F:diguanylate cyclase activity"/>
    <property type="evidence" value="ECO:0007669"/>
    <property type="project" value="TreeGrafter"/>
</dbReference>
<gene>
    <name evidence="3" type="ORF">JZ786_21930</name>
</gene>
<dbReference type="Pfam" id="PF00990">
    <property type="entry name" value="GGDEF"/>
    <property type="match status" value="1"/>
</dbReference>
<keyword evidence="1" id="KW-0472">Membrane</keyword>
<dbReference type="SUPFAM" id="SSF55073">
    <property type="entry name" value="Nucleotide cyclase"/>
    <property type="match status" value="1"/>
</dbReference>
<dbReference type="Proteomes" id="UP000663505">
    <property type="component" value="Chromosome"/>
</dbReference>
<feature type="transmembrane region" description="Helical" evidence="1">
    <location>
        <begin position="14"/>
        <end position="32"/>
    </location>
</feature>
<dbReference type="InterPro" id="IPR050469">
    <property type="entry name" value="Diguanylate_Cyclase"/>
</dbReference>
<feature type="transmembrane region" description="Helical" evidence="1">
    <location>
        <begin position="118"/>
        <end position="138"/>
    </location>
</feature>
<reference evidence="3 4" key="1">
    <citation type="submission" date="2021-02" db="EMBL/GenBank/DDBJ databases">
        <title>Alicyclobacillus curvatus sp. nov. and Alicyclobacillus mengziensis sp. nov., two acidophilic bacteria isolated from acid mine drainage.</title>
        <authorList>
            <person name="Huang Y."/>
        </authorList>
    </citation>
    <scope>NUCLEOTIDE SEQUENCE [LARGE SCALE GENOMIC DNA]</scope>
    <source>
        <strain evidence="3 4">S30H14</strain>
    </source>
</reference>
<evidence type="ECO:0000313" key="4">
    <source>
        <dbReference type="Proteomes" id="UP000663505"/>
    </source>
</evidence>
<keyword evidence="4" id="KW-1185">Reference proteome</keyword>
<dbReference type="NCBIfam" id="TIGR00254">
    <property type="entry name" value="GGDEF"/>
    <property type="match status" value="1"/>
</dbReference>
<protein>
    <submittedName>
        <fullName evidence="3">Diguanylate cyclase</fullName>
    </submittedName>
</protein>
<dbReference type="FunFam" id="3.30.70.270:FF:000001">
    <property type="entry name" value="Diguanylate cyclase domain protein"/>
    <property type="match status" value="1"/>
</dbReference>
<dbReference type="RefSeq" id="WP_206656404.1">
    <property type="nucleotide sequence ID" value="NZ_CP071182.1"/>
</dbReference>
<dbReference type="CDD" id="cd01949">
    <property type="entry name" value="GGDEF"/>
    <property type="match status" value="1"/>
</dbReference>
<dbReference type="SMART" id="SM00267">
    <property type="entry name" value="GGDEF"/>
    <property type="match status" value="1"/>
</dbReference>
<dbReference type="EMBL" id="CP071182">
    <property type="protein sequence ID" value="QSO47040.1"/>
    <property type="molecule type" value="Genomic_DNA"/>
</dbReference>
<accession>A0A9X7VYR6</accession>
<dbReference type="PANTHER" id="PTHR45138">
    <property type="entry name" value="REGULATORY COMPONENTS OF SENSORY TRANSDUCTION SYSTEM"/>
    <property type="match status" value="1"/>
</dbReference>
<evidence type="ECO:0000313" key="3">
    <source>
        <dbReference type="EMBL" id="QSO47040.1"/>
    </source>
</evidence>
<organism evidence="3 4">
    <name type="scientific">Alicyclobacillus mengziensis</name>
    <dbReference type="NCBI Taxonomy" id="2931921"/>
    <lineage>
        <taxon>Bacteria</taxon>
        <taxon>Bacillati</taxon>
        <taxon>Bacillota</taxon>
        <taxon>Bacilli</taxon>
        <taxon>Bacillales</taxon>
        <taxon>Alicyclobacillaceae</taxon>
        <taxon>Alicyclobacillus</taxon>
    </lineage>
</organism>
<feature type="transmembrane region" description="Helical" evidence="1">
    <location>
        <begin position="150"/>
        <end position="168"/>
    </location>
</feature>
<evidence type="ECO:0000259" key="2">
    <source>
        <dbReference type="PROSITE" id="PS50887"/>
    </source>
</evidence>
<dbReference type="InterPro" id="IPR000160">
    <property type="entry name" value="GGDEF_dom"/>
</dbReference>
<keyword evidence="1" id="KW-1133">Transmembrane helix</keyword>
<proteinExistence type="predicted"/>
<dbReference type="KEGG" id="afx:JZ786_21930"/>
<evidence type="ECO:0000256" key="1">
    <source>
        <dbReference type="SAM" id="Phobius"/>
    </source>
</evidence>
<sequence>MNEIEIVRRWNQRFLYLFWLAVGLYIVLALIAGMIQPVAARYPLLLRTVVYPAPILILLVGALQIASRQFPKQLPIFLVIGMYLTVFVVASVLYDLVSPVGLLVIPMMFSTIYLRRDIVMAAGGMSVLEFGLLDFFIYRPQQTITLMDTFVILGLLTVAAAVAFMIVGRGQELSKSLMQSIESRQELMMQNVWMQRMSKFDPLTELYNRSAFRDHINRLVEVCSRHDIPLHLAVIDIDDFKQINDTFGHDVGDSVLKDFASYMSAELPEKCFVARYGGEEFVAVGTELPQEQFIHVLEAFRRNVAERDFSGHFVTVSIGIHTYIPGESVDVLFRMADQGLYWSKNNGKNKLGFAEIPVVTE</sequence>